<dbReference type="EMBL" id="BAABBE010000010">
    <property type="protein sequence ID" value="GAA3648533.1"/>
    <property type="molecule type" value="Genomic_DNA"/>
</dbReference>
<name>A0ABP7B5E8_9PSEU</name>
<dbReference type="Gene3D" id="3.40.50.1820">
    <property type="entry name" value="alpha/beta hydrolase"/>
    <property type="match status" value="1"/>
</dbReference>
<keyword evidence="3" id="KW-0378">Hydrolase</keyword>
<evidence type="ECO:0000256" key="1">
    <source>
        <dbReference type="ARBA" id="ARBA00010088"/>
    </source>
</evidence>
<gene>
    <name evidence="5" type="ORF">GCM10022267_38800</name>
</gene>
<evidence type="ECO:0000256" key="2">
    <source>
        <dbReference type="ARBA" id="ARBA00022797"/>
    </source>
</evidence>
<keyword evidence="2" id="KW-0058">Aromatic hydrocarbons catabolism</keyword>
<evidence type="ECO:0000313" key="6">
    <source>
        <dbReference type="Proteomes" id="UP001500711"/>
    </source>
</evidence>
<dbReference type="Pfam" id="PF06441">
    <property type="entry name" value="EHN"/>
    <property type="match status" value="1"/>
</dbReference>
<dbReference type="SUPFAM" id="SSF53474">
    <property type="entry name" value="alpha/beta-Hydrolases"/>
    <property type="match status" value="1"/>
</dbReference>
<evidence type="ECO:0000259" key="4">
    <source>
        <dbReference type="Pfam" id="PF06441"/>
    </source>
</evidence>
<evidence type="ECO:0000313" key="5">
    <source>
        <dbReference type="EMBL" id="GAA3648533.1"/>
    </source>
</evidence>
<evidence type="ECO:0000256" key="3">
    <source>
        <dbReference type="ARBA" id="ARBA00022801"/>
    </source>
</evidence>
<keyword evidence="6" id="KW-1185">Reference proteome</keyword>
<organism evidence="5 6">
    <name type="scientific">Lentzea roselyniae</name>
    <dbReference type="NCBI Taxonomy" id="531940"/>
    <lineage>
        <taxon>Bacteria</taxon>
        <taxon>Bacillati</taxon>
        <taxon>Actinomycetota</taxon>
        <taxon>Actinomycetes</taxon>
        <taxon>Pseudonocardiales</taxon>
        <taxon>Pseudonocardiaceae</taxon>
        <taxon>Lentzea</taxon>
    </lineage>
</organism>
<sequence length="67" mass="7206">MTEIDGLDIHFVHVRSKHDNALPLLVSHGWPGSVIEQLKIIGPLTDPTARGGTAEDAFHLVIPSMPG</sequence>
<proteinExistence type="inferred from homology"/>
<dbReference type="PANTHER" id="PTHR21661">
    <property type="entry name" value="EPOXIDE HYDROLASE 1-RELATED"/>
    <property type="match status" value="1"/>
</dbReference>
<accession>A0ABP7B5E8</accession>
<feature type="domain" description="Epoxide hydrolase N-terminal" evidence="4">
    <location>
        <begin position="2"/>
        <end position="36"/>
    </location>
</feature>
<dbReference type="PANTHER" id="PTHR21661:SF35">
    <property type="entry name" value="EPOXIDE HYDROLASE"/>
    <property type="match status" value="1"/>
</dbReference>
<dbReference type="Proteomes" id="UP001500711">
    <property type="component" value="Unassembled WGS sequence"/>
</dbReference>
<dbReference type="InterPro" id="IPR010497">
    <property type="entry name" value="Epoxide_hydro_N"/>
</dbReference>
<dbReference type="InterPro" id="IPR029058">
    <property type="entry name" value="AB_hydrolase_fold"/>
</dbReference>
<comment type="similarity">
    <text evidence="1">Belongs to the peptidase S33 family.</text>
</comment>
<protein>
    <recommendedName>
        <fullName evidence="4">Epoxide hydrolase N-terminal domain-containing protein</fullName>
    </recommendedName>
</protein>
<comment type="caution">
    <text evidence="5">The sequence shown here is derived from an EMBL/GenBank/DDBJ whole genome shotgun (WGS) entry which is preliminary data.</text>
</comment>
<reference evidence="6" key="1">
    <citation type="journal article" date="2019" name="Int. J. Syst. Evol. Microbiol.">
        <title>The Global Catalogue of Microorganisms (GCM) 10K type strain sequencing project: providing services to taxonomists for standard genome sequencing and annotation.</title>
        <authorList>
            <consortium name="The Broad Institute Genomics Platform"/>
            <consortium name="The Broad Institute Genome Sequencing Center for Infectious Disease"/>
            <person name="Wu L."/>
            <person name="Ma J."/>
        </authorList>
    </citation>
    <scope>NUCLEOTIDE SEQUENCE [LARGE SCALE GENOMIC DNA]</scope>
    <source>
        <strain evidence="6">JCM 17494</strain>
    </source>
</reference>